<evidence type="ECO:0000313" key="3">
    <source>
        <dbReference type="Proteomes" id="UP001164929"/>
    </source>
</evidence>
<dbReference type="EMBL" id="JAQIZT010000003">
    <property type="protein sequence ID" value="KAJ7005406.1"/>
    <property type="molecule type" value="Genomic_DNA"/>
</dbReference>
<organism evidence="2 3">
    <name type="scientific">Populus alba x Populus x berolinensis</name>
    <dbReference type="NCBI Taxonomy" id="444605"/>
    <lineage>
        <taxon>Eukaryota</taxon>
        <taxon>Viridiplantae</taxon>
        <taxon>Streptophyta</taxon>
        <taxon>Embryophyta</taxon>
        <taxon>Tracheophyta</taxon>
        <taxon>Spermatophyta</taxon>
        <taxon>Magnoliopsida</taxon>
        <taxon>eudicotyledons</taxon>
        <taxon>Gunneridae</taxon>
        <taxon>Pentapetalae</taxon>
        <taxon>rosids</taxon>
        <taxon>fabids</taxon>
        <taxon>Malpighiales</taxon>
        <taxon>Salicaceae</taxon>
        <taxon>Saliceae</taxon>
        <taxon>Populus</taxon>
    </lineage>
</organism>
<keyword evidence="3" id="KW-1185">Reference proteome</keyword>
<feature type="region of interest" description="Disordered" evidence="1">
    <location>
        <begin position="1"/>
        <end position="21"/>
    </location>
</feature>
<dbReference type="AlphaFoldDB" id="A0AAD6WB65"/>
<comment type="caution">
    <text evidence="2">The sequence shown here is derived from an EMBL/GenBank/DDBJ whole genome shotgun (WGS) entry which is preliminary data.</text>
</comment>
<gene>
    <name evidence="2" type="ORF">NC653_010029</name>
</gene>
<evidence type="ECO:0000313" key="2">
    <source>
        <dbReference type="EMBL" id="KAJ7005406.1"/>
    </source>
</evidence>
<name>A0AAD6WB65_9ROSI</name>
<evidence type="ECO:0000256" key="1">
    <source>
        <dbReference type="SAM" id="MobiDB-lite"/>
    </source>
</evidence>
<dbReference type="Proteomes" id="UP001164929">
    <property type="component" value="Chromosome 3"/>
</dbReference>
<protein>
    <submittedName>
        <fullName evidence="2">Uncharacterized protein</fullName>
    </submittedName>
</protein>
<accession>A0AAD6WB65</accession>
<proteinExistence type="predicted"/>
<sequence length="179" mass="20729">MLSQALTKPYDSKGPGPDGIFPASGRGRWGLSWNLPENLILRIQVERDRKFRERVYAVKDRNAQKTKPGSWSEEDLLMRTLLQDSYELPQVNEFTQVYDPANNSGAWKLSTSAFLDIPAILLLFLRGRWQSDRISNHEGRFRRMFISLFHHAVKPALQHLFTMEQNILRTESEGTYAFS</sequence>
<reference evidence="2" key="1">
    <citation type="journal article" date="2023" name="Mol. Ecol. Resour.">
        <title>Chromosome-level genome assembly of a triploid poplar Populus alba 'Berolinensis'.</title>
        <authorList>
            <person name="Chen S."/>
            <person name="Yu Y."/>
            <person name="Wang X."/>
            <person name="Wang S."/>
            <person name="Zhang T."/>
            <person name="Zhou Y."/>
            <person name="He R."/>
            <person name="Meng N."/>
            <person name="Wang Y."/>
            <person name="Liu W."/>
            <person name="Liu Z."/>
            <person name="Liu J."/>
            <person name="Guo Q."/>
            <person name="Huang H."/>
            <person name="Sederoff R.R."/>
            <person name="Wang G."/>
            <person name="Qu G."/>
            <person name="Chen S."/>
        </authorList>
    </citation>
    <scope>NUCLEOTIDE SEQUENCE</scope>
    <source>
        <strain evidence="2">SC-2020</strain>
    </source>
</reference>